<dbReference type="PANTHER" id="PTHR43364:SF4">
    <property type="entry name" value="NAD(P)-LINKED OXIDOREDUCTASE SUPERFAMILY PROTEIN"/>
    <property type="match status" value="1"/>
</dbReference>
<dbReference type="InterPro" id="IPR050523">
    <property type="entry name" value="AKR_Detox_Biosynth"/>
</dbReference>
<reference evidence="4" key="1">
    <citation type="journal article" date="2019" name="Beilstein J. Org. Chem.">
        <title>Nanangenines: drimane sesquiterpenoids as the dominant metabolite cohort of a novel Australian fungus, Aspergillus nanangensis.</title>
        <authorList>
            <person name="Lacey H.J."/>
            <person name="Gilchrist C.L.M."/>
            <person name="Crombie A."/>
            <person name="Kalaitzis J.A."/>
            <person name="Vuong D."/>
            <person name="Rutledge P.J."/>
            <person name="Turner P."/>
            <person name="Pitt J.I."/>
            <person name="Lacey E."/>
            <person name="Chooi Y.H."/>
            <person name="Piggott A.M."/>
        </authorList>
    </citation>
    <scope>NUCLEOTIDE SEQUENCE</scope>
    <source>
        <strain evidence="4">MST-FP2251</strain>
    </source>
</reference>
<keyword evidence="5" id="KW-1185">Reference proteome</keyword>
<sequence length="296" mass="33144">MIEHQIKIIYGGIFVKARGWTPEGVREVLNFLENEGIKVIDTAASYPDSEELLGIADAGARFTIDTKVDVLYIHAPDRRSPIKSVLAGINTLYLARKFKRFGLSNFNAEEVEEVIRVAKENGFVLPSIYQGNYNAVARRSETELMPVLHRWNISFYAYSPIAGGFLTKNPEQLRAGGHGRWDPSGWTGNMYNALYNTPCMLRALEAFIRLSNEMGISQAELAYRWVAYNSQLRPKLGDGIIIGARFGPQLEEALVGLSKGALSKEVADRIDALWPDIDESPLDNFEGYINNPEKNK</sequence>
<evidence type="ECO:0000313" key="4">
    <source>
        <dbReference type="EMBL" id="KAF9886721.1"/>
    </source>
</evidence>
<gene>
    <name evidence="4" type="ORF">FE257_011098</name>
</gene>
<keyword evidence="1" id="KW-0560">Oxidoreductase</keyword>
<dbReference type="Proteomes" id="UP001194746">
    <property type="component" value="Unassembled WGS sequence"/>
</dbReference>
<dbReference type="InterPro" id="IPR036812">
    <property type="entry name" value="NAD(P)_OxRdtase_dom_sf"/>
</dbReference>
<accession>A0AAD4GRN1</accession>
<evidence type="ECO:0000259" key="3">
    <source>
        <dbReference type="Pfam" id="PF00248"/>
    </source>
</evidence>
<dbReference type="EMBL" id="VCAU01000072">
    <property type="protein sequence ID" value="KAF9886721.1"/>
    <property type="molecule type" value="Genomic_DNA"/>
</dbReference>
<feature type="domain" description="NADP-dependent oxidoreductase" evidence="3">
    <location>
        <begin position="67"/>
        <end position="274"/>
    </location>
</feature>
<name>A0AAD4GRN1_ASPNN</name>
<proteinExistence type="inferred from homology"/>
<evidence type="ECO:0000256" key="2">
    <source>
        <dbReference type="ARBA" id="ARBA00038157"/>
    </source>
</evidence>
<comment type="similarity">
    <text evidence="2">Belongs to the aldo/keto reductase family. Aldo/keto reductase 2 subfamily.</text>
</comment>
<organism evidence="4 5">
    <name type="scientific">Aspergillus nanangensis</name>
    <dbReference type="NCBI Taxonomy" id="2582783"/>
    <lineage>
        <taxon>Eukaryota</taxon>
        <taxon>Fungi</taxon>
        <taxon>Dikarya</taxon>
        <taxon>Ascomycota</taxon>
        <taxon>Pezizomycotina</taxon>
        <taxon>Eurotiomycetes</taxon>
        <taxon>Eurotiomycetidae</taxon>
        <taxon>Eurotiales</taxon>
        <taxon>Aspergillaceae</taxon>
        <taxon>Aspergillus</taxon>
        <taxon>Aspergillus subgen. Circumdati</taxon>
    </lineage>
</organism>
<protein>
    <recommendedName>
        <fullName evidence="3">NADP-dependent oxidoreductase domain-containing protein</fullName>
    </recommendedName>
</protein>
<dbReference type="Pfam" id="PF00248">
    <property type="entry name" value="Aldo_ket_red"/>
    <property type="match status" value="1"/>
</dbReference>
<dbReference type="SUPFAM" id="SSF51430">
    <property type="entry name" value="NAD(P)-linked oxidoreductase"/>
    <property type="match status" value="1"/>
</dbReference>
<reference evidence="4" key="2">
    <citation type="submission" date="2020-02" db="EMBL/GenBank/DDBJ databases">
        <authorList>
            <person name="Gilchrist C.L.M."/>
            <person name="Chooi Y.-H."/>
        </authorList>
    </citation>
    <scope>NUCLEOTIDE SEQUENCE</scope>
    <source>
        <strain evidence="4">MST-FP2251</strain>
    </source>
</reference>
<dbReference type="AlphaFoldDB" id="A0AAD4GRN1"/>
<comment type="caution">
    <text evidence="4">The sequence shown here is derived from an EMBL/GenBank/DDBJ whole genome shotgun (WGS) entry which is preliminary data.</text>
</comment>
<evidence type="ECO:0000313" key="5">
    <source>
        <dbReference type="Proteomes" id="UP001194746"/>
    </source>
</evidence>
<evidence type="ECO:0000256" key="1">
    <source>
        <dbReference type="ARBA" id="ARBA00023002"/>
    </source>
</evidence>
<dbReference type="GO" id="GO:0016491">
    <property type="term" value="F:oxidoreductase activity"/>
    <property type="evidence" value="ECO:0007669"/>
    <property type="project" value="UniProtKB-KW"/>
</dbReference>
<dbReference type="Gene3D" id="3.20.20.100">
    <property type="entry name" value="NADP-dependent oxidoreductase domain"/>
    <property type="match status" value="1"/>
</dbReference>
<dbReference type="PANTHER" id="PTHR43364">
    <property type="entry name" value="NADH-SPECIFIC METHYLGLYOXAL REDUCTASE-RELATED"/>
    <property type="match status" value="1"/>
</dbReference>
<dbReference type="InterPro" id="IPR023210">
    <property type="entry name" value="NADP_OxRdtase_dom"/>
</dbReference>